<dbReference type="GO" id="GO:0000976">
    <property type="term" value="F:transcription cis-regulatory region binding"/>
    <property type="evidence" value="ECO:0007669"/>
    <property type="project" value="TreeGrafter"/>
</dbReference>
<dbReference type="InterPro" id="IPR009057">
    <property type="entry name" value="Homeodomain-like_sf"/>
</dbReference>
<accession>A0A4Q2KRB7</accession>
<evidence type="ECO:0000256" key="6">
    <source>
        <dbReference type="SAM" id="MobiDB-lite"/>
    </source>
</evidence>
<dbReference type="PROSITE" id="PS50977">
    <property type="entry name" value="HTH_TETR_2"/>
    <property type="match status" value="1"/>
</dbReference>
<dbReference type="AlphaFoldDB" id="A0A4Q2KRB7"/>
<dbReference type="SUPFAM" id="SSF46689">
    <property type="entry name" value="Homeodomain-like"/>
    <property type="match status" value="1"/>
</dbReference>
<organism evidence="8 9">
    <name type="scientific">Agromyces albus</name>
    <dbReference type="NCBI Taxonomy" id="205332"/>
    <lineage>
        <taxon>Bacteria</taxon>
        <taxon>Bacillati</taxon>
        <taxon>Actinomycetota</taxon>
        <taxon>Actinomycetes</taxon>
        <taxon>Micrococcales</taxon>
        <taxon>Microbacteriaceae</taxon>
        <taxon>Agromyces</taxon>
    </lineage>
</organism>
<dbReference type="GO" id="GO:0003700">
    <property type="term" value="F:DNA-binding transcription factor activity"/>
    <property type="evidence" value="ECO:0007669"/>
    <property type="project" value="TreeGrafter"/>
</dbReference>
<dbReference type="Gene3D" id="1.10.357.10">
    <property type="entry name" value="Tetracycline Repressor, domain 2"/>
    <property type="match status" value="1"/>
</dbReference>
<dbReference type="InterPro" id="IPR050109">
    <property type="entry name" value="HTH-type_TetR-like_transc_reg"/>
</dbReference>
<reference evidence="8 9" key="1">
    <citation type="submission" date="2019-01" db="EMBL/GenBank/DDBJ databases">
        <title>Agromyces.</title>
        <authorList>
            <person name="Li J."/>
        </authorList>
    </citation>
    <scope>NUCLEOTIDE SEQUENCE [LARGE SCALE GENOMIC DNA]</scope>
    <source>
        <strain evidence="8 9">DSM 15934</strain>
    </source>
</reference>
<dbReference type="SUPFAM" id="SSF48498">
    <property type="entry name" value="Tetracyclin repressor-like, C-terminal domain"/>
    <property type="match status" value="1"/>
</dbReference>
<dbReference type="InterPro" id="IPR001647">
    <property type="entry name" value="HTH_TetR"/>
</dbReference>
<keyword evidence="2" id="KW-0805">Transcription regulation</keyword>
<dbReference type="RefSeq" id="WP_129521803.1">
    <property type="nucleotide sequence ID" value="NZ_SDPN01000035.1"/>
</dbReference>
<gene>
    <name evidence="8" type="ORF">ESP51_15525</name>
</gene>
<protein>
    <submittedName>
        <fullName evidence="8">TetR/AcrR family transcriptional regulator</fullName>
    </submittedName>
</protein>
<evidence type="ECO:0000313" key="8">
    <source>
        <dbReference type="EMBL" id="RXZ67974.1"/>
    </source>
</evidence>
<dbReference type="Pfam" id="PF13977">
    <property type="entry name" value="TetR_C_6"/>
    <property type="match status" value="1"/>
</dbReference>
<evidence type="ECO:0000256" key="4">
    <source>
        <dbReference type="ARBA" id="ARBA00023163"/>
    </source>
</evidence>
<evidence type="ECO:0000256" key="3">
    <source>
        <dbReference type="ARBA" id="ARBA00023125"/>
    </source>
</evidence>
<sequence>MASDTGTDLAAPARRGPYAKTAKRRQEIVDAATNVFATRGYHGGSLRDISRQIGLSLTSVVHHFPAKSDLLAAVLENADHSADWFLDRARAHGVKSAILDVVRHNLDRPELLRLLAIVSSEASDPEYPAHGWFVKRYENLAAELERDIAHDIQQGRVPSDVDPEQAAHLIIAVWDGLQLQWLLDPAQDMPGRMDRALDRLLG</sequence>
<feature type="DNA-binding region" description="H-T-H motif" evidence="5">
    <location>
        <begin position="45"/>
        <end position="64"/>
    </location>
</feature>
<keyword evidence="3 5" id="KW-0238">DNA-binding</keyword>
<dbReference type="PRINTS" id="PR00455">
    <property type="entry name" value="HTHTETR"/>
</dbReference>
<name>A0A4Q2KRB7_9MICO</name>
<dbReference type="Pfam" id="PF00440">
    <property type="entry name" value="TetR_N"/>
    <property type="match status" value="1"/>
</dbReference>
<proteinExistence type="predicted"/>
<evidence type="ECO:0000256" key="1">
    <source>
        <dbReference type="ARBA" id="ARBA00022491"/>
    </source>
</evidence>
<feature type="region of interest" description="Disordered" evidence="6">
    <location>
        <begin position="1"/>
        <end position="24"/>
    </location>
</feature>
<dbReference type="InterPro" id="IPR039538">
    <property type="entry name" value="BetI_C"/>
</dbReference>
<dbReference type="InterPro" id="IPR036271">
    <property type="entry name" value="Tet_transcr_reg_TetR-rel_C_sf"/>
</dbReference>
<evidence type="ECO:0000256" key="5">
    <source>
        <dbReference type="PROSITE-ProRule" id="PRU00335"/>
    </source>
</evidence>
<evidence type="ECO:0000256" key="2">
    <source>
        <dbReference type="ARBA" id="ARBA00023015"/>
    </source>
</evidence>
<dbReference type="EMBL" id="SDPN01000035">
    <property type="protein sequence ID" value="RXZ67974.1"/>
    <property type="molecule type" value="Genomic_DNA"/>
</dbReference>
<dbReference type="OrthoDB" id="7505659at2"/>
<dbReference type="PANTHER" id="PTHR30055">
    <property type="entry name" value="HTH-TYPE TRANSCRIPTIONAL REGULATOR RUTR"/>
    <property type="match status" value="1"/>
</dbReference>
<evidence type="ECO:0000313" key="9">
    <source>
        <dbReference type="Proteomes" id="UP000293865"/>
    </source>
</evidence>
<keyword evidence="9" id="KW-1185">Reference proteome</keyword>
<comment type="caution">
    <text evidence="8">The sequence shown here is derived from an EMBL/GenBank/DDBJ whole genome shotgun (WGS) entry which is preliminary data.</text>
</comment>
<dbReference type="Proteomes" id="UP000293865">
    <property type="component" value="Unassembled WGS sequence"/>
</dbReference>
<keyword evidence="1" id="KW-0678">Repressor</keyword>
<dbReference type="PANTHER" id="PTHR30055:SF234">
    <property type="entry name" value="HTH-TYPE TRANSCRIPTIONAL REGULATOR BETI"/>
    <property type="match status" value="1"/>
</dbReference>
<keyword evidence="4" id="KW-0804">Transcription</keyword>
<feature type="domain" description="HTH tetR-type" evidence="7">
    <location>
        <begin position="22"/>
        <end position="82"/>
    </location>
</feature>
<evidence type="ECO:0000259" key="7">
    <source>
        <dbReference type="PROSITE" id="PS50977"/>
    </source>
</evidence>